<organism evidence="1 2">
    <name type="scientific">Novosphingobium chloroacetimidivorans</name>
    <dbReference type="NCBI Taxonomy" id="1428314"/>
    <lineage>
        <taxon>Bacteria</taxon>
        <taxon>Pseudomonadati</taxon>
        <taxon>Pseudomonadota</taxon>
        <taxon>Alphaproteobacteria</taxon>
        <taxon>Sphingomonadales</taxon>
        <taxon>Sphingomonadaceae</taxon>
        <taxon>Novosphingobium</taxon>
    </lineage>
</organism>
<protein>
    <submittedName>
        <fullName evidence="1">Uncharacterized protein</fullName>
    </submittedName>
</protein>
<name>A0A7W7KAT9_9SPHN</name>
<proteinExistence type="predicted"/>
<reference evidence="1 2" key="1">
    <citation type="submission" date="2020-08" db="EMBL/GenBank/DDBJ databases">
        <title>Functional genomics of gut bacteria from endangered species of beetles.</title>
        <authorList>
            <person name="Carlos-Shanley C."/>
        </authorList>
    </citation>
    <scope>NUCLEOTIDE SEQUENCE [LARGE SCALE GENOMIC DNA]</scope>
    <source>
        <strain evidence="1 2">S00245</strain>
    </source>
</reference>
<evidence type="ECO:0000313" key="1">
    <source>
        <dbReference type="EMBL" id="MBB4859376.1"/>
    </source>
</evidence>
<keyword evidence="2" id="KW-1185">Reference proteome</keyword>
<dbReference type="EMBL" id="JACHLR010000011">
    <property type="protein sequence ID" value="MBB4859376.1"/>
    <property type="molecule type" value="Genomic_DNA"/>
</dbReference>
<dbReference type="RefSeq" id="WP_184246147.1">
    <property type="nucleotide sequence ID" value="NZ_JACHLR010000011.1"/>
</dbReference>
<evidence type="ECO:0000313" key="2">
    <source>
        <dbReference type="Proteomes" id="UP000555448"/>
    </source>
</evidence>
<accession>A0A7W7KAT9</accession>
<dbReference type="Proteomes" id="UP000555448">
    <property type="component" value="Unassembled WGS sequence"/>
</dbReference>
<comment type="caution">
    <text evidence="1">The sequence shown here is derived from an EMBL/GenBank/DDBJ whole genome shotgun (WGS) entry which is preliminary data.</text>
</comment>
<gene>
    <name evidence="1" type="ORF">HNO88_002705</name>
</gene>
<sequence>MSLLALAATAMLVPAAQPVHSIPIEHRGATYRVDYKPHVETSMRVVGMSAGPRPSTQRCVVNARVSVERVIAGGQGQELKAMLPGSETFQQHLPGSCHGRDGDAAKVVAAKAGAIATHLARSAAADRTAALAAIDSAHHFAAN</sequence>
<dbReference type="AlphaFoldDB" id="A0A7W7KAT9"/>